<evidence type="ECO:0000313" key="3">
    <source>
        <dbReference type="Proteomes" id="UP000322783"/>
    </source>
</evidence>
<dbReference type="AlphaFoldDB" id="A0A5D6WNW3"/>
<comment type="caution">
    <text evidence="2">The sequence shown here is derived from an EMBL/GenBank/DDBJ whole genome shotgun (WGS) entry which is preliminary data.</text>
</comment>
<sequence length="111" mass="13466">MFVDCAVWGIRVVRKIVMYLLLVGMLLSVYDSFENYMINGDDFSRDPQVMYEIYDELPIPDNTKEIERKEFIRKRYSLSLYVYYHTSLPDEDIRQFYIEKLVDKGWQQIED</sequence>
<reference evidence="2 3" key="1">
    <citation type="submission" date="2019-08" db="EMBL/GenBank/DDBJ databases">
        <title>Selenomonas sp. mPRGC5 and Selenomonas sp. mPRGC8 isolated from ruminal fluid of dairy goat (Capra hircus).</title>
        <authorList>
            <person name="Poothong S."/>
            <person name="Nuengjamnong C."/>
            <person name="Tanasupawat S."/>
        </authorList>
    </citation>
    <scope>NUCLEOTIDE SEQUENCE [LARGE SCALE GENOMIC DNA]</scope>
    <source>
        <strain evidence="3">mPRGC8</strain>
    </source>
</reference>
<keyword evidence="1" id="KW-1133">Transmembrane helix</keyword>
<dbReference type="Proteomes" id="UP000322783">
    <property type="component" value="Unassembled WGS sequence"/>
</dbReference>
<feature type="transmembrane region" description="Helical" evidence="1">
    <location>
        <begin position="12"/>
        <end position="30"/>
    </location>
</feature>
<dbReference type="EMBL" id="VTOZ01000004">
    <property type="protein sequence ID" value="TYZ30251.1"/>
    <property type="molecule type" value="Genomic_DNA"/>
</dbReference>
<keyword evidence="1" id="KW-0472">Membrane</keyword>
<dbReference type="RefSeq" id="WP_149188451.1">
    <property type="nucleotide sequence ID" value="NZ_VTOZ01000004.1"/>
</dbReference>
<organism evidence="2 3">
    <name type="scientific">Selenomonas caprae</name>
    <dbReference type="NCBI Taxonomy" id="2606905"/>
    <lineage>
        <taxon>Bacteria</taxon>
        <taxon>Bacillati</taxon>
        <taxon>Bacillota</taxon>
        <taxon>Negativicutes</taxon>
        <taxon>Selenomonadales</taxon>
        <taxon>Selenomonadaceae</taxon>
        <taxon>Selenomonas</taxon>
    </lineage>
</organism>
<accession>A0A5D6WNW3</accession>
<evidence type="ECO:0000256" key="1">
    <source>
        <dbReference type="SAM" id="Phobius"/>
    </source>
</evidence>
<keyword evidence="3" id="KW-1185">Reference proteome</keyword>
<keyword evidence="1" id="KW-0812">Transmembrane</keyword>
<protein>
    <submittedName>
        <fullName evidence="2">Uncharacterized protein</fullName>
    </submittedName>
</protein>
<gene>
    <name evidence="2" type="ORF">FZ041_02940</name>
</gene>
<proteinExistence type="predicted"/>
<evidence type="ECO:0000313" key="2">
    <source>
        <dbReference type="EMBL" id="TYZ30251.1"/>
    </source>
</evidence>
<name>A0A5D6WNW3_9FIRM</name>